<dbReference type="GO" id="GO:0046872">
    <property type="term" value="F:metal ion binding"/>
    <property type="evidence" value="ECO:0007669"/>
    <property type="project" value="UniProtKB-KW"/>
</dbReference>
<dbReference type="OrthoDB" id="9761532at2"/>
<keyword evidence="2" id="KW-0479">Metal-binding</keyword>
<evidence type="ECO:0000313" key="5">
    <source>
        <dbReference type="EMBL" id="QAY61785.1"/>
    </source>
</evidence>
<protein>
    <submittedName>
        <fullName evidence="5">Dipeptidase</fullName>
    </submittedName>
</protein>
<dbReference type="Gene3D" id="3.30.70.360">
    <property type="match status" value="1"/>
</dbReference>
<dbReference type="EMBL" id="CP035494">
    <property type="protein sequence ID" value="QAY61785.1"/>
    <property type="molecule type" value="Genomic_DNA"/>
</dbReference>
<dbReference type="InterPro" id="IPR002933">
    <property type="entry name" value="Peptidase_M20"/>
</dbReference>
<dbReference type="NCBIfam" id="NF005914">
    <property type="entry name" value="PRK07907.1"/>
    <property type="match status" value="1"/>
</dbReference>
<dbReference type="InterPro" id="IPR051458">
    <property type="entry name" value="Cyt/Met_Dipeptidase"/>
</dbReference>
<keyword evidence="1" id="KW-0645">Protease</keyword>
<dbReference type="KEGG" id="mprt:ET475_08595"/>
<dbReference type="PANTHER" id="PTHR43270">
    <property type="entry name" value="BETA-ALA-HIS DIPEPTIDASE"/>
    <property type="match status" value="1"/>
</dbReference>
<dbReference type="InterPro" id="IPR011650">
    <property type="entry name" value="Peptidase_M20_dimer"/>
</dbReference>
<proteinExistence type="predicted"/>
<name>A0A4P6EHH7_9MICO</name>
<evidence type="ECO:0000313" key="6">
    <source>
        <dbReference type="Proteomes" id="UP000293995"/>
    </source>
</evidence>
<keyword evidence="6" id="KW-1185">Reference proteome</keyword>
<sequence>MLMPELIDGLSRLAAIPSVSAPDFPLKPLEDAYTDVVRLLESAGLDVTELRVEGKRAPVAIGRAAGPAGAPTVLFYTHYDVVPAGDEALWRTPAFTPTERDGQIAGRGVADSKANILAIVGALRVFGGVFPVNVTVIIEGQEEIGSPFDLYPLSHPELFASDAMVIADVGSLRVGAPTLTVALRGSAEVHLEVRTLAGDKHSGQFGGAAPDARIALMHALATLHDEHGDVAVPGLRRERWAGEAYTDEEFRALSETLAGIPLQGTGGLGERIWSGPAITVTGFDAPPTTAPMNAVAAHAKATLNLRVHPRQDAHEAQQALIAHLRAQRPFGIPLTVTAGEAGNGVAVRTEGAAFDAAKAALTSAWGREPVLAAGGGSIPIVLALADGLPDSEQVMFGATDSFAQIHAPNERVLISELRSATLACALFLTEFAARSAQ</sequence>
<reference evidence="5 6" key="1">
    <citation type="submission" date="2019-01" db="EMBL/GenBank/DDBJ databases">
        <title>Genome sequencing of strain DFW100M-13.</title>
        <authorList>
            <person name="Heo J."/>
            <person name="Kim S.-J."/>
            <person name="Kim J.-S."/>
            <person name="Hong S.-B."/>
            <person name="Kwon S.-W."/>
        </authorList>
    </citation>
    <scope>NUCLEOTIDE SEQUENCE [LARGE SCALE GENOMIC DNA]</scope>
    <source>
        <strain evidence="5 6">DFW100M-13</strain>
    </source>
</reference>
<dbReference type="GO" id="GO:0006508">
    <property type="term" value="P:proteolysis"/>
    <property type="evidence" value="ECO:0007669"/>
    <property type="project" value="UniProtKB-KW"/>
</dbReference>
<dbReference type="AlphaFoldDB" id="A0A4P6EHH7"/>
<accession>A0A4P6EHH7</accession>
<evidence type="ECO:0000256" key="2">
    <source>
        <dbReference type="ARBA" id="ARBA00022723"/>
    </source>
</evidence>
<evidence type="ECO:0000259" key="4">
    <source>
        <dbReference type="Pfam" id="PF07687"/>
    </source>
</evidence>
<evidence type="ECO:0000256" key="1">
    <source>
        <dbReference type="ARBA" id="ARBA00022670"/>
    </source>
</evidence>
<evidence type="ECO:0000256" key="3">
    <source>
        <dbReference type="ARBA" id="ARBA00022801"/>
    </source>
</evidence>
<dbReference type="PANTHER" id="PTHR43270:SF12">
    <property type="entry name" value="SUCCINYL-DIAMINOPIMELATE DESUCCINYLASE"/>
    <property type="match status" value="1"/>
</dbReference>
<dbReference type="SUPFAM" id="SSF53187">
    <property type="entry name" value="Zn-dependent exopeptidases"/>
    <property type="match status" value="1"/>
</dbReference>
<dbReference type="Pfam" id="PF01546">
    <property type="entry name" value="Peptidase_M20"/>
    <property type="match status" value="1"/>
</dbReference>
<gene>
    <name evidence="5" type="ORF">ET475_08595</name>
</gene>
<organism evidence="5 6">
    <name type="scientific">Microbacterium protaetiae</name>
    <dbReference type="NCBI Taxonomy" id="2509458"/>
    <lineage>
        <taxon>Bacteria</taxon>
        <taxon>Bacillati</taxon>
        <taxon>Actinomycetota</taxon>
        <taxon>Actinomycetes</taxon>
        <taxon>Micrococcales</taxon>
        <taxon>Microbacteriaceae</taxon>
        <taxon>Microbacterium</taxon>
    </lineage>
</organism>
<dbReference type="Pfam" id="PF07687">
    <property type="entry name" value="M20_dimer"/>
    <property type="match status" value="1"/>
</dbReference>
<dbReference type="GO" id="GO:0008233">
    <property type="term" value="F:peptidase activity"/>
    <property type="evidence" value="ECO:0007669"/>
    <property type="project" value="UniProtKB-KW"/>
</dbReference>
<feature type="domain" description="Peptidase M20 dimerisation" evidence="4">
    <location>
        <begin position="182"/>
        <end position="327"/>
    </location>
</feature>
<keyword evidence="3" id="KW-0378">Hydrolase</keyword>
<dbReference type="Proteomes" id="UP000293995">
    <property type="component" value="Chromosome"/>
</dbReference>
<dbReference type="Gene3D" id="3.40.630.10">
    <property type="entry name" value="Zn peptidases"/>
    <property type="match status" value="1"/>
</dbReference>